<evidence type="ECO:0000259" key="1">
    <source>
        <dbReference type="Pfam" id="PF14733"/>
    </source>
</evidence>
<feature type="domain" description="AP2-coincident C-terminal" evidence="1">
    <location>
        <begin position="125"/>
        <end position="215"/>
    </location>
</feature>
<dbReference type="Pfam" id="PF14733">
    <property type="entry name" value="ACDC"/>
    <property type="match status" value="1"/>
</dbReference>
<gene>
    <name evidence="2" type="ORF">PRSY57_0007700B</name>
</gene>
<name>A0A151L3N7_PLARE</name>
<comment type="caution">
    <text evidence="2">The sequence shown here is derived from an EMBL/GenBank/DDBJ whole genome shotgun (WGS) entry which is preliminary data.</text>
</comment>
<proteinExistence type="predicted"/>
<dbReference type="EMBL" id="LVLA01000113">
    <property type="protein sequence ID" value="KYN93457.1"/>
    <property type="molecule type" value="Genomic_DNA"/>
</dbReference>
<sequence>GDNKSICSQYKNEINNKSPCCNVLINREMNNNTNINNNNNICNMDNNNNICNMNNNNNICNMNNNNNMCNMNNNNNMCNMNNNNNICNMNNNNNICDMNINHNCCQKNSSLCTSPASLLSLYYLSEHILQFQKGTIKYILQDLRDNCLSNLAYELQNITFQEYYMAIHYLNRYIDESKCYDDIFFLLKVLAKNIEIKKIPSAYNEEQQKEFLNSLTIISKQIKHKRSHEISSNNMNNHSVDDE</sequence>
<dbReference type="Proteomes" id="UP000076359">
    <property type="component" value="Unassembled WGS sequence"/>
</dbReference>
<protein>
    <submittedName>
        <fullName evidence="2">Transcription factor with AP2 domain(S)</fullName>
    </submittedName>
</protein>
<feature type="non-terminal residue" evidence="2">
    <location>
        <position position="1"/>
    </location>
</feature>
<evidence type="ECO:0000313" key="2">
    <source>
        <dbReference type="EMBL" id="KYN93457.1"/>
    </source>
</evidence>
<dbReference type="GeneID" id="30953527"/>
<dbReference type="InterPro" id="IPR028078">
    <property type="entry name" value="ACDC"/>
</dbReference>
<reference evidence="2 3" key="1">
    <citation type="journal article" date="2016" name="Nat. Commun.">
        <title>Genomes of cryptic chimpanzee Plasmodium species reveal key evolutionary events leading to human malaria.</title>
        <authorList>
            <person name="Sundararaman S.A."/>
            <person name="Plenderleith L.J."/>
            <person name="Liu W."/>
            <person name="Loy D.E."/>
            <person name="Learn G.H."/>
            <person name="Li Y."/>
            <person name="Shaw K.S."/>
            <person name="Ayouba A."/>
            <person name="Peeters M."/>
            <person name="Speede S."/>
            <person name="Shaw G.M."/>
            <person name="Bushman F.D."/>
            <person name="Brisson D."/>
            <person name="Rayner J.C."/>
            <person name="Sharp P.M."/>
            <person name="Hahn B.H."/>
        </authorList>
    </citation>
    <scope>NUCLEOTIDE SEQUENCE [LARGE SCALE GENOMIC DNA]</scope>
    <source>
        <strain evidence="2 3">SY57</strain>
    </source>
</reference>
<organism evidence="2 3">
    <name type="scientific">Plasmodium reichenowi</name>
    <dbReference type="NCBI Taxonomy" id="5854"/>
    <lineage>
        <taxon>Eukaryota</taxon>
        <taxon>Sar</taxon>
        <taxon>Alveolata</taxon>
        <taxon>Apicomplexa</taxon>
        <taxon>Aconoidasida</taxon>
        <taxon>Haemosporida</taxon>
        <taxon>Plasmodiidae</taxon>
        <taxon>Plasmodium</taxon>
        <taxon>Plasmodium (Laverania)</taxon>
    </lineage>
</organism>
<dbReference type="VEuPathDB" id="PlasmoDB:PRCDC_0515900"/>
<dbReference type="AlphaFoldDB" id="A0A151L3N7"/>
<dbReference type="RefSeq" id="XP_019969826.1">
    <property type="nucleotide sequence ID" value="XM_020114172.1"/>
</dbReference>
<evidence type="ECO:0000313" key="3">
    <source>
        <dbReference type="Proteomes" id="UP000076359"/>
    </source>
</evidence>
<dbReference type="KEGG" id="prei:PRSY57_0007700B"/>
<accession>A0A151L3N7</accession>
<dbReference type="VEuPathDB" id="PlasmoDB:PRG01_0516100"/>